<organism evidence="1 2">
    <name type="scientific">Shewanella piezotolerans (strain WP3 / JCM 13877)</name>
    <dbReference type="NCBI Taxonomy" id="225849"/>
    <lineage>
        <taxon>Bacteria</taxon>
        <taxon>Pseudomonadati</taxon>
        <taxon>Pseudomonadota</taxon>
        <taxon>Gammaproteobacteria</taxon>
        <taxon>Alteromonadales</taxon>
        <taxon>Shewanellaceae</taxon>
        <taxon>Shewanella</taxon>
    </lineage>
</organism>
<dbReference type="HOGENOM" id="CLU_3348574_0_0_6"/>
<dbReference type="Proteomes" id="UP000000753">
    <property type="component" value="Chromosome"/>
</dbReference>
<dbReference type="KEGG" id="swp:swp_3732"/>
<name>B8CSC4_SHEPW</name>
<dbReference type="STRING" id="225849.swp_3732"/>
<keyword evidence="2" id="KW-1185">Reference proteome</keyword>
<gene>
    <name evidence="1" type="ordered locus">swp_3732</name>
</gene>
<sequence>MLIELKYLGDIAHKIALASIVSMQYLLELRTILHELG</sequence>
<dbReference type="AlphaFoldDB" id="B8CSC4"/>
<accession>B8CSC4</accession>
<protein>
    <submittedName>
        <fullName evidence="1">Uncharacterized protein</fullName>
    </submittedName>
</protein>
<proteinExistence type="predicted"/>
<evidence type="ECO:0000313" key="2">
    <source>
        <dbReference type="Proteomes" id="UP000000753"/>
    </source>
</evidence>
<reference evidence="1 2" key="1">
    <citation type="journal article" date="2008" name="PLoS ONE">
        <title>Environmental adaptation: genomic analysis of the piezotolerant and psychrotolerant deep-sea iron reducing bacterium Shewanella piezotolerans WP3.</title>
        <authorList>
            <person name="Wang F."/>
            <person name="Wang J."/>
            <person name="Jian H."/>
            <person name="Zhang B."/>
            <person name="Li S."/>
            <person name="Wang F."/>
            <person name="Zeng X."/>
            <person name="Gao L."/>
            <person name="Bartlett D.H."/>
            <person name="Yu J."/>
            <person name="Hu S."/>
            <person name="Xiao X."/>
        </authorList>
    </citation>
    <scope>NUCLEOTIDE SEQUENCE [LARGE SCALE GENOMIC DNA]</scope>
    <source>
        <strain evidence="2">WP3 / JCM 13877</strain>
    </source>
</reference>
<dbReference type="EMBL" id="CP000472">
    <property type="protein sequence ID" value="ACJ30414.1"/>
    <property type="molecule type" value="Genomic_DNA"/>
</dbReference>
<evidence type="ECO:0000313" key="1">
    <source>
        <dbReference type="EMBL" id="ACJ30414.1"/>
    </source>
</evidence>